<reference evidence="1" key="1">
    <citation type="submission" date="2021-04" db="EMBL/GenBank/DDBJ databases">
        <authorList>
            <consortium name="Molecular Ecology Group"/>
        </authorList>
    </citation>
    <scope>NUCLEOTIDE SEQUENCE</scope>
</reference>
<accession>A0A8S3Z8J4</accession>
<dbReference type="GO" id="GO:0043066">
    <property type="term" value="P:negative regulation of apoptotic process"/>
    <property type="evidence" value="ECO:0007669"/>
    <property type="project" value="TreeGrafter"/>
</dbReference>
<feature type="non-terminal residue" evidence="1">
    <location>
        <position position="354"/>
    </location>
</feature>
<dbReference type="InterPro" id="IPR001370">
    <property type="entry name" value="BIR_rpt"/>
</dbReference>
<dbReference type="SUPFAM" id="SSF57924">
    <property type="entry name" value="Inhibitor of apoptosis (IAP) repeat"/>
    <property type="match status" value="3"/>
</dbReference>
<organism evidence="1 2">
    <name type="scientific">Candidula unifasciata</name>
    <dbReference type="NCBI Taxonomy" id="100452"/>
    <lineage>
        <taxon>Eukaryota</taxon>
        <taxon>Metazoa</taxon>
        <taxon>Spiralia</taxon>
        <taxon>Lophotrochozoa</taxon>
        <taxon>Mollusca</taxon>
        <taxon>Gastropoda</taxon>
        <taxon>Heterobranchia</taxon>
        <taxon>Euthyneura</taxon>
        <taxon>Panpulmonata</taxon>
        <taxon>Eupulmonata</taxon>
        <taxon>Stylommatophora</taxon>
        <taxon>Helicina</taxon>
        <taxon>Helicoidea</taxon>
        <taxon>Geomitridae</taxon>
        <taxon>Candidula</taxon>
    </lineage>
</organism>
<dbReference type="CDD" id="cd00022">
    <property type="entry name" value="BIR"/>
    <property type="match status" value="1"/>
</dbReference>
<evidence type="ECO:0000313" key="1">
    <source>
        <dbReference type="EMBL" id="CAG5125733.1"/>
    </source>
</evidence>
<comment type="caution">
    <text evidence="1">The sequence shown here is derived from an EMBL/GenBank/DDBJ whole genome shotgun (WGS) entry which is preliminary data.</text>
</comment>
<dbReference type="Pfam" id="PF00653">
    <property type="entry name" value="BIR"/>
    <property type="match status" value="3"/>
</dbReference>
<sequence length="354" mass="39400">MLQLWSPQRRLQTFYTSSTLPSGLESSISNSPVKLAEAGFIRKPNVASDKVECLFCGAKYSGWAGESPAAVHRILNPKCIFLNTPPVSSLTDASLLTGHENSADNETVRNMLRLSVRSSPGFIDIQHPFLPKQGGYDMLFESHRLLTFIHKDLISTHAELYAEAGFVYNITSKSVFCVFCNLELDFQPTSRFSLENTHDEKSPECPFVKLFDVGNISLEVERKVREKDAENVECGAENNTEVNYAIKHPEYEDELVRVGTFSTWPKWLAKAVPGITMAKCGFYYTGFSDKVVCFTCGMGLSDWSPEADPAVQHAKASPQCKFLLQSQGKEFIDSAQIVEVKPLSSFHISSQLDA</sequence>
<dbReference type="SMART" id="SM00238">
    <property type="entry name" value="BIR"/>
    <property type="match status" value="3"/>
</dbReference>
<evidence type="ECO:0000313" key="2">
    <source>
        <dbReference type="Proteomes" id="UP000678393"/>
    </source>
</evidence>
<dbReference type="OrthoDB" id="6144528at2759"/>
<proteinExistence type="predicted"/>
<gene>
    <name evidence="1" type="ORF">CUNI_LOCUS11291</name>
</gene>
<dbReference type="Proteomes" id="UP000678393">
    <property type="component" value="Unassembled WGS sequence"/>
</dbReference>
<dbReference type="GO" id="GO:0005634">
    <property type="term" value="C:nucleus"/>
    <property type="evidence" value="ECO:0007669"/>
    <property type="project" value="TreeGrafter"/>
</dbReference>
<dbReference type="EMBL" id="CAJHNH020002146">
    <property type="protein sequence ID" value="CAG5125733.1"/>
    <property type="molecule type" value="Genomic_DNA"/>
</dbReference>
<dbReference type="GO" id="GO:0031398">
    <property type="term" value="P:positive regulation of protein ubiquitination"/>
    <property type="evidence" value="ECO:0007669"/>
    <property type="project" value="TreeGrafter"/>
</dbReference>
<dbReference type="GO" id="GO:0005737">
    <property type="term" value="C:cytoplasm"/>
    <property type="evidence" value="ECO:0007669"/>
    <property type="project" value="TreeGrafter"/>
</dbReference>
<dbReference type="PANTHER" id="PTHR10044">
    <property type="entry name" value="INHIBITOR OF APOPTOSIS"/>
    <property type="match status" value="1"/>
</dbReference>
<dbReference type="PROSITE" id="PS50143">
    <property type="entry name" value="BIR_REPEAT_2"/>
    <property type="match status" value="3"/>
</dbReference>
<dbReference type="Gene3D" id="1.10.1170.10">
    <property type="entry name" value="Inhibitor Of Apoptosis Protein (2mihbC-IAP-1), Chain A"/>
    <property type="match status" value="3"/>
</dbReference>
<dbReference type="GO" id="GO:0043027">
    <property type="term" value="F:cysteine-type endopeptidase inhibitor activity involved in apoptotic process"/>
    <property type="evidence" value="ECO:0007669"/>
    <property type="project" value="TreeGrafter"/>
</dbReference>
<name>A0A8S3Z8J4_9EUPU</name>
<dbReference type="GO" id="GO:0051726">
    <property type="term" value="P:regulation of cell cycle"/>
    <property type="evidence" value="ECO:0007669"/>
    <property type="project" value="TreeGrafter"/>
</dbReference>
<dbReference type="AlphaFoldDB" id="A0A8S3Z8J4"/>
<protein>
    <submittedName>
        <fullName evidence="1">Uncharacterized protein</fullName>
    </submittedName>
</protein>
<dbReference type="InterPro" id="IPR050784">
    <property type="entry name" value="IAP"/>
</dbReference>
<dbReference type="GO" id="GO:0061630">
    <property type="term" value="F:ubiquitin protein ligase activity"/>
    <property type="evidence" value="ECO:0007669"/>
    <property type="project" value="TreeGrafter"/>
</dbReference>
<keyword evidence="2" id="KW-1185">Reference proteome</keyword>